<proteinExistence type="predicted"/>
<reference evidence="2 3" key="1">
    <citation type="submission" date="2024-07" db="EMBL/GenBank/DDBJ databases">
        <title>Section-level genome sequencing and comparative genomics of Aspergillus sections Usti and Cavernicolus.</title>
        <authorList>
            <consortium name="Lawrence Berkeley National Laboratory"/>
            <person name="Nybo J.L."/>
            <person name="Vesth T.C."/>
            <person name="Theobald S."/>
            <person name="Frisvad J.C."/>
            <person name="Larsen T.O."/>
            <person name="Kjaerboelling I."/>
            <person name="Rothschild-Mancinelli K."/>
            <person name="Lyhne E.K."/>
            <person name="Kogle M.E."/>
            <person name="Barry K."/>
            <person name="Clum A."/>
            <person name="Na H."/>
            <person name="Ledsgaard L."/>
            <person name="Lin J."/>
            <person name="Lipzen A."/>
            <person name="Kuo A."/>
            <person name="Riley R."/>
            <person name="Mondo S."/>
            <person name="Labutti K."/>
            <person name="Haridas S."/>
            <person name="Pangalinan J."/>
            <person name="Salamov A.A."/>
            <person name="Simmons B.A."/>
            <person name="Magnuson J.K."/>
            <person name="Chen J."/>
            <person name="Drula E."/>
            <person name="Henrissat B."/>
            <person name="Wiebenga A."/>
            <person name="Lubbers R.J."/>
            <person name="Gomes A.C."/>
            <person name="Makela M.R."/>
            <person name="Stajich J."/>
            <person name="Grigoriev I.V."/>
            <person name="Mortensen U.H."/>
            <person name="De Vries R.P."/>
            <person name="Baker S.E."/>
            <person name="Andersen M.R."/>
        </authorList>
    </citation>
    <scope>NUCLEOTIDE SEQUENCE [LARGE SCALE GENOMIC DNA]</scope>
    <source>
        <strain evidence="2 3">CBS 209.92</strain>
    </source>
</reference>
<evidence type="ECO:0000256" key="1">
    <source>
        <dbReference type="SAM" id="MobiDB-lite"/>
    </source>
</evidence>
<dbReference type="EMBL" id="JBFTWV010000024">
    <property type="protein sequence ID" value="KAL2796691.1"/>
    <property type="molecule type" value="Genomic_DNA"/>
</dbReference>
<gene>
    <name evidence="2" type="ORF">BJX66DRAFT_299088</name>
</gene>
<keyword evidence="3" id="KW-1185">Reference proteome</keyword>
<evidence type="ECO:0000313" key="3">
    <source>
        <dbReference type="Proteomes" id="UP001610563"/>
    </source>
</evidence>
<evidence type="ECO:0000313" key="2">
    <source>
        <dbReference type="EMBL" id="KAL2796691.1"/>
    </source>
</evidence>
<dbReference type="Proteomes" id="UP001610563">
    <property type="component" value="Unassembled WGS sequence"/>
</dbReference>
<accession>A0ABR4GCC4</accession>
<protein>
    <submittedName>
        <fullName evidence="2">Uncharacterized protein</fullName>
    </submittedName>
</protein>
<feature type="region of interest" description="Disordered" evidence="1">
    <location>
        <begin position="1"/>
        <end position="34"/>
    </location>
</feature>
<feature type="compositionally biased region" description="Polar residues" evidence="1">
    <location>
        <begin position="12"/>
        <end position="26"/>
    </location>
</feature>
<sequence>MKLPCSGGSLGSPPTNHNKRSVSGSDSGRPERLESLWRARDLPYPPVAPSFQGSLGNPKSPNIVSPQGIKYHTLGATAQTSCGENDFFRS</sequence>
<comment type="caution">
    <text evidence="2">The sequence shown here is derived from an EMBL/GenBank/DDBJ whole genome shotgun (WGS) entry which is preliminary data.</text>
</comment>
<name>A0ABR4GCC4_9EURO</name>
<organism evidence="2 3">
    <name type="scientific">Aspergillus keveii</name>
    <dbReference type="NCBI Taxonomy" id="714993"/>
    <lineage>
        <taxon>Eukaryota</taxon>
        <taxon>Fungi</taxon>
        <taxon>Dikarya</taxon>
        <taxon>Ascomycota</taxon>
        <taxon>Pezizomycotina</taxon>
        <taxon>Eurotiomycetes</taxon>
        <taxon>Eurotiomycetidae</taxon>
        <taxon>Eurotiales</taxon>
        <taxon>Aspergillaceae</taxon>
        <taxon>Aspergillus</taxon>
        <taxon>Aspergillus subgen. Nidulantes</taxon>
    </lineage>
</organism>